<feature type="compositionally biased region" description="Basic and acidic residues" evidence="6">
    <location>
        <begin position="187"/>
        <end position="198"/>
    </location>
</feature>
<feature type="region of interest" description="Disordered" evidence="6">
    <location>
        <begin position="269"/>
        <end position="341"/>
    </location>
</feature>
<protein>
    <submittedName>
        <fullName evidence="8">Longitudinals lacking protein-like 10</fullName>
    </submittedName>
</protein>
<dbReference type="PROSITE" id="PS50097">
    <property type="entry name" value="BTB"/>
    <property type="match status" value="1"/>
</dbReference>
<keyword evidence="4" id="KW-0539">Nucleus</keyword>
<dbReference type="InterPro" id="IPR011333">
    <property type="entry name" value="SKP1/BTB/POZ_sf"/>
</dbReference>
<evidence type="ECO:0000256" key="2">
    <source>
        <dbReference type="ARBA" id="ARBA00022782"/>
    </source>
</evidence>
<dbReference type="PANTHER" id="PTHR23110">
    <property type="entry name" value="BTB DOMAIN TRANSCRIPTION FACTOR"/>
    <property type="match status" value="1"/>
</dbReference>
<feature type="compositionally biased region" description="Low complexity" evidence="6">
    <location>
        <begin position="124"/>
        <end position="138"/>
    </location>
</feature>
<feature type="compositionally biased region" description="Polar residues" evidence="6">
    <location>
        <begin position="150"/>
        <end position="164"/>
    </location>
</feature>
<dbReference type="InterPro" id="IPR000210">
    <property type="entry name" value="BTB/POZ_dom"/>
</dbReference>
<dbReference type="GO" id="GO:0035167">
    <property type="term" value="P:larval lymph gland hemopoiesis"/>
    <property type="evidence" value="ECO:0007669"/>
    <property type="project" value="UniProtKB-ARBA"/>
</dbReference>
<feature type="compositionally biased region" description="Polar residues" evidence="6">
    <location>
        <begin position="172"/>
        <end position="183"/>
    </location>
</feature>
<keyword evidence="2" id="KW-0221">Differentiation</keyword>
<evidence type="ECO:0000256" key="3">
    <source>
        <dbReference type="ARBA" id="ARBA00022902"/>
    </source>
</evidence>
<evidence type="ECO:0000259" key="7">
    <source>
        <dbReference type="PROSITE" id="PS50097"/>
    </source>
</evidence>
<dbReference type="GO" id="GO:0006357">
    <property type="term" value="P:regulation of transcription by RNA polymerase II"/>
    <property type="evidence" value="ECO:0007669"/>
    <property type="project" value="TreeGrafter"/>
</dbReference>
<sequence length="341" mass="38174">MGDRMLVLSWKNHSSMFSNVISTFRDKENYTDVTVTCEGKFYPAHKLVLATCSEYFEEIFQHTSCKHPVIVLRDVASKDMEALLSYMYAGVASVAQHDLASLLKAAEALCIKGLAAPDGCETQSSSSSSSGGNNTSSPKSKRRKREDSIPSATGGTNDTCNSNRNLEELSQPAVQNDHQTRLSPYNEHIESRVREEETKEIINTSRDDTRELLVDHRTPQMPEKSELECTPDMPFKDIFDDMQVKEEELDNSVDEQDLSYNSEINYHTLPDGSRQISESDVGLEDQMTQGYFSKYEAPDTNQRNLPLDSSGHVNPPHPDPGDNHKPGPSRMMEVSYGAHSR</sequence>
<dbReference type="GO" id="GO:0045476">
    <property type="term" value="P:nurse cell apoptotic process"/>
    <property type="evidence" value="ECO:0007669"/>
    <property type="project" value="UniProtKB-ARBA"/>
</dbReference>
<dbReference type="PANTHER" id="PTHR23110:SF111">
    <property type="entry name" value="LONGITUDINALS LACKING PROTEIN, ISOFORMS F_I_K_T"/>
    <property type="match status" value="1"/>
</dbReference>
<keyword evidence="9" id="KW-1185">Reference proteome</keyword>
<evidence type="ECO:0000313" key="8">
    <source>
        <dbReference type="EMBL" id="KAG7176865.1"/>
    </source>
</evidence>
<dbReference type="SUPFAM" id="SSF54695">
    <property type="entry name" value="POZ domain"/>
    <property type="match status" value="1"/>
</dbReference>
<dbReference type="GO" id="GO:0008406">
    <property type="term" value="P:gonad development"/>
    <property type="evidence" value="ECO:0007669"/>
    <property type="project" value="UniProtKB-ARBA"/>
</dbReference>
<dbReference type="GO" id="GO:0045467">
    <property type="term" value="P:R7 cell development"/>
    <property type="evidence" value="ECO:0007669"/>
    <property type="project" value="UniProtKB-ARBA"/>
</dbReference>
<comment type="function">
    <text evidence="5">Putative transcription factor required for axon growth and guidance in the central and peripheral nervous systems. Repels CNS axons away from the midline by promoting the expression of the midline repellent sli and its receptor robo.</text>
</comment>
<dbReference type="GO" id="GO:0048813">
    <property type="term" value="P:dendrite morphogenesis"/>
    <property type="evidence" value="ECO:0007669"/>
    <property type="project" value="UniProtKB-ARBA"/>
</dbReference>
<organism evidence="8 9">
    <name type="scientific">Homarus americanus</name>
    <name type="common">American lobster</name>
    <dbReference type="NCBI Taxonomy" id="6706"/>
    <lineage>
        <taxon>Eukaryota</taxon>
        <taxon>Metazoa</taxon>
        <taxon>Ecdysozoa</taxon>
        <taxon>Arthropoda</taxon>
        <taxon>Crustacea</taxon>
        <taxon>Multicrustacea</taxon>
        <taxon>Malacostraca</taxon>
        <taxon>Eumalacostraca</taxon>
        <taxon>Eucarida</taxon>
        <taxon>Decapoda</taxon>
        <taxon>Pleocyemata</taxon>
        <taxon>Astacidea</taxon>
        <taxon>Nephropoidea</taxon>
        <taxon>Nephropidae</taxon>
        <taxon>Homarus</taxon>
    </lineage>
</organism>
<evidence type="ECO:0000256" key="6">
    <source>
        <dbReference type="SAM" id="MobiDB-lite"/>
    </source>
</evidence>
<dbReference type="CDD" id="cd18315">
    <property type="entry name" value="BTB_POZ_BAB-like"/>
    <property type="match status" value="1"/>
</dbReference>
<dbReference type="SMART" id="SM00225">
    <property type="entry name" value="BTB"/>
    <property type="match status" value="1"/>
</dbReference>
<proteinExistence type="predicted"/>
<dbReference type="GO" id="GO:0005634">
    <property type="term" value="C:nucleus"/>
    <property type="evidence" value="ECO:0007669"/>
    <property type="project" value="TreeGrafter"/>
</dbReference>
<dbReference type="Pfam" id="PF00651">
    <property type="entry name" value="BTB"/>
    <property type="match status" value="1"/>
</dbReference>
<keyword evidence="3" id="KW-0524">Neurogenesis</keyword>
<dbReference type="Proteomes" id="UP000747542">
    <property type="component" value="Unassembled WGS sequence"/>
</dbReference>
<keyword evidence="1" id="KW-0217">Developmental protein</keyword>
<evidence type="ECO:0000256" key="4">
    <source>
        <dbReference type="ARBA" id="ARBA00023242"/>
    </source>
</evidence>
<dbReference type="GO" id="GO:0016199">
    <property type="term" value="P:axon midline choice point recognition"/>
    <property type="evidence" value="ECO:0007669"/>
    <property type="project" value="UniProtKB-ARBA"/>
</dbReference>
<comment type="caution">
    <text evidence="8">The sequence shown here is derived from an EMBL/GenBank/DDBJ whole genome shotgun (WGS) entry which is preliminary data.</text>
</comment>
<evidence type="ECO:0000256" key="5">
    <source>
        <dbReference type="ARBA" id="ARBA00037382"/>
    </source>
</evidence>
<accession>A0A8J5TLE1</accession>
<evidence type="ECO:0000313" key="9">
    <source>
        <dbReference type="Proteomes" id="UP000747542"/>
    </source>
</evidence>
<dbReference type="GO" id="GO:0007526">
    <property type="term" value="P:larval somatic muscle development"/>
    <property type="evidence" value="ECO:0007669"/>
    <property type="project" value="UniProtKB-ARBA"/>
</dbReference>
<name>A0A8J5TLE1_HOMAM</name>
<reference evidence="8" key="1">
    <citation type="journal article" date="2021" name="Sci. Adv.">
        <title>The American lobster genome reveals insights on longevity, neural, and immune adaptations.</title>
        <authorList>
            <person name="Polinski J.M."/>
            <person name="Zimin A.V."/>
            <person name="Clark K.F."/>
            <person name="Kohn A.B."/>
            <person name="Sadowski N."/>
            <person name="Timp W."/>
            <person name="Ptitsyn A."/>
            <person name="Khanna P."/>
            <person name="Romanova D.Y."/>
            <person name="Williams P."/>
            <person name="Greenwood S.J."/>
            <person name="Moroz L.L."/>
            <person name="Walt D.R."/>
            <person name="Bodnar A.G."/>
        </authorList>
    </citation>
    <scope>NUCLEOTIDE SEQUENCE</scope>
    <source>
        <strain evidence="8">GMGI-L3</strain>
    </source>
</reference>
<dbReference type="AlphaFoldDB" id="A0A8J5TLE1"/>
<feature type="domain" description="BTB" evidence="7">
    <location>
        <begin position="31"/>
        <end position="96"/>
    </location>
</feature>
<dbReference type="EMBL" id="JAHLQT010002534">
    <property type="protein sequence ID" value="KAG7176865.1"/>
    <property type="molecule type" value="Genomic_DNA"/>
</dbReference>
<evidence type="ECO:0000256" key="1">
    <source>
        <dbReference type="ARBA" id="ARBA00022473"/>
    </source>
</evidence>
<gene>
    <name evidence="8" type="primary">lola-L10</name>
    <name evidence="8" type="ORF">Hamer_G000057</name>
</gene>
<dbReference type="Gene3D" id="3.30.710.10">
    <property type="entry name" value="Potassium Channel Kv1.1, Chain A"/>
    <property type="match status" value="1"/>
</dbReference>
<dbReference type="GO" id="GO:0007464">
    <property type="term" value="P:R3/R4 cell fate commitment"/>
    <property type="evidence" value="ECO:0007669"/>
    <property type="project" value="UniProtKB-ARBA"/>
</dbReference>
<dbReference type="InterPro" id="IPR051095">
    <property type="entry name" value="Dros_DevTransReg"/>
</dbReference>
<feature type="region of interest" description="Disordered" evidence="6">
    <location>
        <begin position="121"/>
        <end position="198"/>
    </location>
</feature>